<dbReference type="EMBL" id="JACPSX010000038">
    <property type="protein sequence ID" value="MBI3013897.1"/>
    <property type="molecule type" value="Genomic_DNA"/>
</dbReference>
<comment type="caution">
    <text evidence="3">The sequence shown here is derived from an EMBL/GenBank/DDBJ whole genome shotgun (WGS) entry which is preliminary data.</text>
</comment>
<feature type="domain" description="NAD-dependent epimerase/dehydratase" evidence="2">
    <location>
        <begin position="3"/>
        <end position="228"/>
    </location>
</feature>
<proteinExistence type="inferred from homology"/>
<reference evidence="3" key="1">
    <citation type="submission" date="2020-07" db="EMBL/GenBank/DDBJ databases">
        <title>Huge and variable diversity of episymbiotic CPR bacteria and DPANN archaea in groundwater ecosystems.</title>
        <authorList>
            <person name="He C.Y."/>
            <person name="Keren R."/>
            <person name="Whittaker M."/>
            <person name="Farag I.F."/>
            <person name="Doudna J."/>
            <person name="Cate J.H.D."/>
            <person name="Banfield J.F."/>
        </authorList>
    </citation>
    <scope>NUCLEOTIDE SEQUENCE</scope>
    <source>
        <strain evidence="3">NC_groundwater_717_Ag_S-0.2um_59_8</strain>
    </source>
</reference>
<comment type="similarity">
    <text evidence="1">Belongs to the NAD(P)-dependent epimerase/dehydratase family.</text>
</comment>
<dbReference type="InterPro" id="IPR036291">
    <property type="entry name" value="NAD(P)-bd_dom_sf"/>
</dbReference>
<evidence type="ECO:0000259" key="2">
    <source>
        <dbReference type="Pfam" id="PF01370"/>
    </source>
</evidence>
<gene>
    <name evidence="3" type="ORF">HYY65_02265</name>
</gene>
<evidence type="ECO:0000256" key="1">
    <source>
        <dbReference type="ARBA" id="ARBA00007637"/>
    </source>
</evidence>
<accession>A0A932LZ95</accession>
<dbReference type="Pfam" id="PF01370">
    <property type="entry name" value="Epimerase"/>
    <property type="match status" value="1"/>
</dbReference>
<evidence type="ECO:0000313" key="3">
    <source>
        <dbReference type="EMBL" id="MBI3013897.1"/>
    </source>
</evidence>
<organism evidence="3 4">
    <name type="scientific">Tectimicrobiota bacterium</name>
    <dbReference type="NCBI Taxonomy" id="2528274"/>
    <lineage>
        <taxon>Bacteria</taxon>
        <taxon>Pseudomonadati</taxon>
        <taxon>Nitrospinota/Tectimicrobiota group</taxon>
        <taxon>Candidatus Tectimicrobiota</taxon>
    </lineage>
</organism>
<dbReference type="Proteomes" id="UP000741360">
    <property type="component" value="Unassembled WGS sequence"/>
</dbReference>
<dbReference type="PANTHER" id="PTHR43000">
    <property type="entry name" value="DTDP-D-GLUCOSE 4,6-DEHYDRATASE-RELATED"/>
    <property type="match status" value="1"/>
</dbReference>
<evidence type="ECO:0000313" key="4">
    <source>
        <dbReference type="Proteomes" id="UP000741360"/>
    </source>
</evidence>
<dbReference type="SUPFAM" id="SSF51735">
    <property type="entry name" value="NAD(P)-binding Rossmann-fold domains"/>
    <property type="match status" value="1"/>
</dbReference>
<dbReference type="Gene3D" id="3.40.50.720">
    <property type="entry name" value="NAD(P)-binding Rossmann-like Domain"/>
    <property type="match status" value="1"/>
</dbReference>
<dbReference type="AlphaFoldDB" id="A0A932LZ95"/>
<protein>
    <submittedName>
        <fullName evidence="3">NAD(P)-dependent oxidoreductase</fullName>
    </submittedName>
</protein>
<dbReference type="InterPro" id="IPR001509">
    <property type="entry name" value="Epimerase_deHydtase"/>
</dbReference>
<sequence length="311" mass="34315">MRILVTGGNGSVGRELVPALLFRGHNVVVLDKDLQAFRGLDHPVLELVPGGVEEAAAVAEAARGVEAIIHLAWSFSEDPRVLLEQDLRGHLLLLEAARSQEIRHFIYTSTAVVYGKPFRIPIDEDHPLRVLEARKPAYGVAKEFAEKLTLLAAKTHNIPATILRFWWAFGEEIGGRHLREMLQTAASGQPLMVPADCGGSFLSMEDFNRAVELILLNPAGFGEIFNLASAYVTWEEIARMATEVTGSSAGVMVVPPPDWTGAAFLADQWKLDDRRIRERLGFKPSRGPVEVRQALRNAIAKTWQHSMARGT</sequence>
<name>A0A932LZ95_UNCTE</name>